<gene>
    <name evidence="5" type="ORF">SUZIE_191535</name>
</gene>
<dbReference type="GO" id="GO:0048812">
    <property type="term" value="P:neuron projection morphogenesis"/>
    <property type="evidence" value="ECO:0007669"/>
    <property type="project" value="TreeGrafter"/>
</dbReference>
<feature type="domain" description="F-BAR" evidence="4">
    <location>
        <begin position="1"/>
        <end position="113"/>
    </location>
</feature>
<dbReference type="InterPro" id="IPR031160">
    <property type="entry name" value="F_BAR_dom"/>
</dbReference>
<evidence type="ECO:0000313" key="6">
    <source>
        <dbReference type="Proteomes" id="UP001166674"/>
    </source>
</evidence>
<reference evidence="5" key="1">
    <citation type="submission" date="2020-03" db="EMBL/GenBank/DDBJ databases">
        <title>Studies in the Genomics of Life Span.</title>
        <authorList>
            <person name="Glass D."/>
        </authorList>
    </citation>
    <scope>NUCLEOTIDE SEQUENCE</scope>
    <source>
        <strain evidence="5">SUZIE</strain>
        <tissue evidence="5">Muscle</tissue>
    </source>
</reference>
<dbReference type="GO" id="GO:0030136">
    <property type="term" value="C:clathrin-coated vesicle"/>
    <property type="evidence" value="ECO:0007669"/>
    <property type="project" value="TreeGrafter"/>
</dbReference>
<dbReference type="GO" id="GO:0005905">
    <property type="term" value="C:clathrin-coated pit"/>
    <property type="evidence" value="ECO:0007669"/>
    <property type="project" value="TreeGrafter"/>
</dbReference>
<dbReference type="GO" id="GO:0072583">
    <property type="term" value="P:clathrin-dependent endocytosis"/>
    <property type="evidence" value="ECO:0007669"/>
    <property type="project" value="TreeGrafter"/>
</dbReference>
<keyword evidence="6" id="KW-1185">Reference proteome</keyword>
<dbReference type="Pfam" id="PF00611">
    <property type="entry name" value="FCH"/>
    <property type="match status" value="1"/>
</dbReference>
<evidence type="ECO:0000256" key="3">
    <source>
        <dbReference type="PROSITE-ProRule" id="PRU01077"/>
    </source>
</evidence>
<dbReference type="EMBL" id="JAATJV010413940">
    <property type="protein sequence ID" value="MBZ3887155.1"/>
    <property type="molecule type" value="Genomic_DNA"/>
</dbReference>
<dbReference type="GO" id="GO:0005886">
    <property type="term" value="C:plasma membrane"/>
    <property type="evidence" value="ECO:0007669"/>
    <property type="project" value="TreeGrafter"/>
</dbReference>
<dbReference type="SUPFAM" id="SSF103657">
    <property type="entry name" value="BAR/IMD domain-like"/>
    <property type="match status" value="1"/>
</dbReference>
<dbReference type="SMART" id="SM00055">
    <property type="entry name" value="FCH"/>
    <property type="match status" value="1"/>
</dbReference>
<dbReference type="AlphaFoldDB" id="A0AA41NB65"/>
<dbReference type="GO" id="GO:0048268">
    <property type="term" value="P:clathrin coat assembly"/>
    <property type="evidence" value="ECO:0007669"/>
    <property type="project" value="TreeGrafter"/>
</dbReference>
<sequence>MQKGMSDFVQERIKIEEEYAKNLGTLSHNSLTAQEEGSLGEAWTPVKKNLGDEAEVHLKFSTNLHREVEKPLMSFHENFKKDMRKSDHHITDIHKQLTSLYALVEKTQKVLTE</sequence>
<organism evidence="5 6">
    <name type="scientific">Sciurus carolinensis</name>
    <name type="common">Eastern gray squirrel</name>
    <dbReference type="NCBI Taxonomy" id="30640"/>
    <lineage>
        <taxon>Eukaryota</taxon>
        <taxon>Metazoa</taxon>
        <taxon>Chordata</taxon>
        <taxon>Craniata</taxon>
        <taxon>Vertebrata</taxon>
        <taxon>Euteleostomi</taxon>
        <taxon>Mammalia</taxon>
        <taxon>Eutheria</taxon>
        <taxon>Euarchontoglires</taxon>
        <taxon>Glires</taxon>
        <taxon>Rodentia</taxon>
        <taxon>Sciuromorpha</taxon>
        <taxon>Sciuridae</taxon>
        <taxon>Sciurinae</taxon>
        <taxon>Sciurini</taxon>
        <taxon>Sciurus</taxon>
    </lineage>
</organism>
<keyword evidence="1" id="KW-0597">Phosphoprotein</keyword>
<dbReference type="PANTHER" id="PTHR23065:SF57">
    <property type="entry name" value="GROWTH ARREST-SPECIFIC PROTEIN 7"/>
    <property type="match status" value="1"/>
</dbReference>
<dbReference type="Proteomes" id="UP001166674">
    <property type="component" value="Unassembled WGS sequence"/>
</dbReference>
<proteinExistence type="predicted"/>
<dbReference type="PANTHER" id="PTHR23065">
    <property type="entry name" value="PROLINE-SERINE-THREONINE PHOSPHATASE INTERACTING PROTEIN 1"/>
    <property type="match status" value="1"/>
</dbReference>
<keyword evidence="2 3" id="KW-0175">Coiled coil</keyword>
<accession>A0AA41NB65</accession>
<dbReference type="InterPro" id="IPR027267">
    <property type="entry name" value="AH/BAR_dom_sf"/>
</dbReference>
<evidence type="ECO:0000256" key="1">
    <source>
        <dbReference type="ARBA" id="ARBA00022553"/>
    </source>
</evidence>
<comment type="caution">
    <text evidence="5">The sequence shown here is derived from an EMBL/GenBank/DDBJ whole genome shotgun (WGS) entry which is preliminary data.</text>
</comment>
<dbReference type="PROSITE" id="PS51741">
    <property type="entry name" value="F_BAR"/>
    <property type="match status" value="1"/>
</dbReference>
<evidence type="ECO:0000313" key="5">
    <source>
        <dbReference type="EMBL" id="MBZ3887155.1"/>
    </source>
</evidence>
<dbReference type="InterPro" id="IPR001060">
    <property type="entry name" value="FCH_dom"/>
</dbReference>
<name>A0AA41NB65_SCICA</name>
<dbReference type="Gene3D" id="1.20.1270.60">
    <property type="entry name" value="Arfaptin homology (AH) domain/BAR domain"/>
    <property type="match status" value="1"/>
</dbReference>
<evidence type="ECO:0000259" key="4">
    <source>
        <dbReference type="PROSITE" id="PS51741"/>
    </source>
</evidence>
<protein>
    <submittedName>
        <fullName evidence="5">Growth arrest-specific protein 7</fullName>
    </submittedName>
</protein>
<evidence type="ECO:0000256" key="2">
    <source>
        <dbReference type="ARBA" id="ARBA00023054"/>
    </source>
</evidence>